<dbReference type="HOGENOM" id="CLU_473978_0_0_6"/>
<reference evidence="1 2" key="3">
    <citation type="journal article" date="2008" name="Appl. Environ. Microbiol.">
        <title>Identification of mobile elements and pseudogenes in the Shewanella oneidensis MR-1 genome.</title>
        <authorList>
            <person name="Romine M.F."/>
            <person name="Carlson T.S."/>
            <person name="Norbeck A.D."/>
            <person name="McCue L.A."/>
            <person name="Lipton M.S."/>
        </authorList>
    </citation>
    <scope>NUCLEOTIDE SEQUENCE [LARGE SCALE GENOMIC DNA]</scope>
    <source>
        <strain evidence="2">ATCC 700550 / JCM 31522 / CIP 106686 / LMG 19005 / NCIMB 14063 / MR-1</strain>
    </source>
</reference>
<sequence length="575" mass="62377">MHPLRNGSQATARPAIKPLIGTAGWFTESGDNNVPSYPGADWFNHVIAEFQNALAEMGVTFDPTKDDHLQIIFAYFKDYLEQIGMTVSDNEQVLQTLFSASVVPAKFTAAALSFFNSKKSTSILGDSITHGAFSGNLFSNGWARLFARALNAEYGSSSYGFTPFLTLGTGPNLSIDVHNVSISAGWVNFDSNNAESVVTGQFFRSQASGNTISFNLPTFMPRGKLHFVKKPTGGTFDVSINGVVTNTVDTNGVLDEFSSVEFALTDNGLGSCTVLITTTSTNDVDFFGISYLSSSLETVCHNFSISGRRLRYVGDNVLQTVCENSHTLIMALGHNDYGETDLSYQNSVSAKIDFLIEQVNANKVLVVVPDFCWSADKNNWMRVLLKKLATQTNGVYVDLPSSLLKNDGSPADSNHLINVLGMWVDGSHPNERGNAWVFEMIGKAMKLSCTSKVQTLGNHDYRVPLQLSPAVSIKNSLTTTLSSVVRSGNALLLNFYITKNTVEPIPVGQYVLCSGWPDRFDFSGIQGSVFPVMQIDGSTIIGGVVVSASGEVVLNITSLSVYNDLYFQVAVARNK</sequence>
<dbReference type="EMBL" id="AE014299">
    <property type="protein sequence ID" value="AAN55732.1"/>
    <property type="molecule type" value="Genomic_DNA"/>
</dbReference>
<dbReference type="InterPro" id="IPR036514">
    <property type="entry name" value="SGNH_hydro_sf"/>
</dbReference>
<dbReference type="OrthoDB" id="9810174at2"/>
<dbReference type="Gene3D" id="3.40.50.1110">
    <property type="entry name" value="SGNH hydrolase"/>
    <property type="match status" value="1"/>
</dbReference>
<dbReference type="SUPFAM" id="SSF52266">
    <property type="entry name" value="SGNH hydrolase"/>
    <property type="match status" value="1"/>
</dbReference>
<reference evidence="1 2" key="4">
    <citation type="journal article" date="2011" name="BMC Genomics">
        <title>Genome-wide protein localization prediction strategies for gram negative bacteria.</title>
        <authorList>
            <person name="Romine M.F."/>
        </authorList>
    </citation>
    <scope>NUCLEOTIDE SEQUENCE [LARGE SCALE GENOMIC DNA]</scope>
    <source>
        <strain evidence="2">ATCC 700550 / JCM 31522 / CIP 106686 / LMG 19005 / NCIMB 14063 / MR-1</strain>
    </source>
</reference>
<dbReference type="PATRIC" id="fig|211586.12.peg.2605"/>
<evidence type="ECO:0000313" key="1">
    <source>
        <dbReference type="EMBL" id="AAN55732.1"/>
    </source>
</evidence>
<proteinExistence type="predicted"/>
<dbReference type="KEGG" id="son:SO_2704"/>
<reference evidence="1 2" key="1">
    <citation type="journal article" date="2002" name="Nat. Biotechnol.">
        <title>Genome sequence of the dissimilatory metal ion-reducing bacterium Shewanella oneidensis.</title>
        <authorList>
            <person name="Heidelberg J.F."/>
            <person name="Paulsen I.T."/>
            <person name="Nelson K.E."/>
            <person name="Gaidos E.J."/>
            <person name="Nelson W.C."/>
            <person name="Read T.D."/>
            <person name="Eisen J.A."/>
            <person name="Seshadri R."/>
            <person name="Ward N."/>
            <person name="Methe B."/>
            <person name="Clayton R.A."/>
            <person name="Meyer T."/>
            <person name="Tsapin A."/>
            <person name="Scott J."/>
            <person name="Beanan M."/>
            <person name="Brinkac L."/>
            <person name="Daugherty S."/>
            <person name="DeBoy R.T."/>
            <person name="Dodson R.J."/>
            <person name="Durkin A.S."/>
            <person name="Haft D.H."/>
            <person name="Kolonay J.F."/>
            <person name="Madupu R."/>
            <person name="Peterson J.D."/>
            <person name="Umayam L.A."/>
            <person name="White O."/>
            <person name="Wolf A.M."/>
            <person name="Vamathevan J."/>
            <person name="Weidman J."/>
            <person name="Impraim M."/>
            <person name="Lee K."/>
            <person name="Berry K."/>
            <person name="Lee C."/>
            <person name="Mueller J."/>
            <person name="Khouri H."/>
            <person name="Gill J."/>
            <person name="Utterback T.R."/>
            <person name="McDonald L.A."/>
            <person name="Feldblyum T.V."/>
            <person name="Smith H.O."/>
            <person name="Venter J.C."/>
            <person name="Nealson K.H."/>
            <person name="Fraser C.M."/>
        </authorList>
    </citation>
    <scope>NUCLEOTIDE SEQUENCE [LARGE SCALE GENOMIC DNA]</scope>
    <source>
        <strain evidence="2">ATCC 700550 / JCM 31522 / CIP 106686 / LMG 19005 / NCIMB 14063 / MR-1</strain>
    </source>
</reference>
<dbReference type="Proteomes" id="UP000008186">
    <property type="component" value="Chromosome"/>
</dbReference>
<keyword evidence="2" id="KW-1185">Reference proteome</keyword>
<dbReference type="eggNOG" id="COG2755">
    <property type="taxonomic scope" value="Bacteria"/>
</dbReference>
<dbReference type="BioCyc" id="SONE211586:G1GMP-2488-MONOMER"/>
<organism evidence="1 2">
    <name type="scientific">Shewanella oneidensis (strain ATCC 700550 / JCM 31522 / CIP 106686 / LMG 19005 / NCIMB 14063 / MR-1)</name>
    <dbReference type="NCBI Taxonomy" id="211586"/>
    <lineage>
        <taxon>Bacteria</taxon>
        <taxon>Pseudomonadati</taxon>
        <taxon>Pseudomonadota</taxon>
        <taxon>Gammaproteobacteria</taxon>
        <taxon>Alteromonadales</taxon>
        <taxon>Shewanellaceae</taxon>
        <taxon>Shewanella</taxon>
    </lineage>
</organism>
<protein>
    <submittedName>
        <fullName evidence="1">Mu phage tail fiber protein GpS</fullName>
    </submittedName>
</protein>
<dbReference type="RefSeq" id="WP_011072650.1">
    <property type="nucleotide sequence ID" value="NC_004347.2"/>
</dbReference>
<reference evidence="1 2" key="2">
    <citation type="journal article" date="2005" name="Proteomics">
        <title>Global detection and characterization of hypothetical proteins in Shewanella oneidensis MR-1 using LC-MS based proteomics.</title>
        <authorList>
            <person name="Elias D.A."/>
            <person name="Monroe M.E."/>
            <person name="Marshall M.J."/>
            <person name="Romine M.F."/>
            <person name="Belieav A.S."/>
            <person name="Fredrickson J.K."/>
            <person name="Anderson G.A."/>
            <person name="Smith R.D."/>
            <person name="Lipton M.S."/>
        </authorList>
    </citation>
    <scope>NUCLEOTIDE SEQUENCE [LARGE SCALE GENOMIC DNA]</scope>
    <source>
        <strain evidence="2">ATCC 700550 / JCM 31522 / CIP 106686 / LMG 19005 / NCIMB 14063 / MR-1</strain>
    </source>
</reference>
<dbReference type="PaxDb" id="211586-SO_2704"/>
<dbReference type="GO" id="GO:0016788">
    <property type="term" value="F:hydrolase activity, acting on ester bonds"/>
    <property type="evidence" value="ECO:0007669"/>
    <property type="project" value="UniProtKB-ARBA"/>
</dbReference>
<gene>
    <name evidence="1" type="primary">gpS</name>
    <name evidence="1" type="ordered locus">SO_2704</name>
</gene>
<accession>Q8EDN9</accession>
<evidence type="ECO:0000313" key="2">
    <source>
        <dbReference type="Proteomes" id="UP000008186"/>
    </source>
</evidence>
<dbReference type="AlphaFoldDB" id="Q8EDN9"/>
<dbReference type="STRING" id="211586.SO_2704"/>
<name>Q8EDN9_SHEON</name>